<comment type="caution">
    <text evidence="2">The sequence shown here is derived from an EMBL/GenBank/DDBJ whole genome shotgun (WGS) entry which is preliminary data.</text>
</comment>
<dbReference type="AlphaFoldDB" id="A0A3L6T7T6"/>
<name>A0A3L6T7T6_PANMI</name>
<evidence type="ECO:0000313" key="2">
    <source>
        <dbReference type="EMBL" id="RLN34274.1"/>
    </source>
</evidence>
<reference evidence="3" key="1">
    <citation type="journal article" date="2019" name="Nat. Commun.">
        <title>The genome of broomcorn millet.</title>
        <authorList>
            <person name="Zou C."/>
            <person name="Miki D."/>
            <person name="Li D."/>
            <person name="Tang Q."/>
            <person name="Xiao L."/>
            <person name="Rajput S."/>
            <person name="Deng P."/>
            <person name="Jia W."/>
            <person name="Huang R."/>
            <person name="Zhang M."/>
            <person name="Sun Y."/>
            <person name="Hu J."/>
            <person name="Fu X."/>
            <person name="Schnable P.S."/>
            <person name="Li F."/>
            <person name="Zhang H."/>
            <person name="Feng B."/>
            <person name="Zhu X."/>
            <person name="Liu R."/>
            <person name="Schnable J.C."/>
            <person name="Zhu J.-K."/>
            <person name="Zhang H."/>
        </authorList>
    </citation>
    <scope>NUCLEOTIDE SEQUENCE [LARGE SCALE GENOMIC DNA]</scope>
</reference>
<feature type="compositionally biased region" description="Polar residues" evidence="1">
    <location>
        <begin position="9"/>
        <end position="24"/>
    </location>
</feature>
<keyword evidence="3" id="KW-1185">Reference proteome</keyword>
<feature type="region of interest" description="Disordered" evidence="1">
    <location>
        <begin position="1"/>
        <end position="32"/>
    </location>
</feature>
<accession>A0A3L6T7T6</accession>
<dbReference type="Proteomes" id="UP000275267">
    <property type="component" value="Unassembled WGS sequence"/>
</dbReference>
<organism evidence="2 3">
    <name type="scientific">Panicum miliaceum</name>
    <name type="common">Proso millet</name>
    <name type="synonym">Broomcorn millet</name>
    <dbReference type="NCBI Taxonomy" id="4540"/>
    <lineage>
        <taxon>Eukaryota</taxon>
        <taxon>Viridiplantae</taxon>
        <taxon>Streptophyta</taxon>
        <taxon>Embryophyta</taxon>
        <taxon>Tracheophyta</taxon>
        <taxon>Spermatophyta</taxon>
        <taxon>Magnoliopsida</taxon>
        <taxon>Liliopsida</taxon>
        <taxon>Poales</taxon>
        <taxon>Poaceae</taxon>
        <taxon>PACMAD clade</taxon>
        <taxon>Panicoideae</taxon>
        <taxon>Panicodae</taxon>
        <taxon>Paniceae</taxon>
        <taxon>Panicinae</taxon>
        <taxon>Panicum</taxon>
        <taxon>Panicum sect. Panicum</taxon>
    </lineage>
</organism>
<sequence>MKVADDVLSDSSYDSELAASSNSELDAFSDSDYSDLKYEPDHEIVDEDDNDDVPIYSYDVDAPCVDIGCVFHDVN</sequence>
<gene>
    <name evidence="2" type="ORF">C2845_PM03G10000</name>
</gene>
<proteinExistence type="predicted"/>
<evidence type="ECO:0000256" key="1">
    <source>
        <dbReference type="SAM" id="MobiDB-lite"/>
    </source>
</evidence>
<protein>
    <submittedName>
        <fullName evidence="2">Uncharacterized protein</fullName>
    </submittedName>
</protein>
<evidence type="ECO:0000313" key="3">
    <source>
        <dbReference type="Proteomes" id="UP000275267"/>
    </source>
</evidence>
<dbReference type="EMBL" id="PQIB02000002">
    <property type="protein sequence ID" value="RLN34274.1"/>
    <property type="molecule type" value="Genomic_DNA"/>
</dbReference>